<proteinExistence type="predicted"/>
<name>Q2G9Q2_NOVAD</name>
<dbReference type="SUPFAM" id="SSF110857">
    <property type="entry name" value="Gamma-glutamyl cyclotransferase-like"/>
    <property type="match status" value="1"/>
</dbReference>
<dbReference type="Pfam" id="PF06094">
    <property type="entry name" value="GGACT"/>
    <property type="match status" value="1"/>
</dbReference>
<dbReference type="InterPro" id="IPR009288">
    <property type="entry name" value="AIG2-like_dom"/>
</dbReference>
<dbReference type="RefSeq" id="WP_011444635.1">
    <property type="nucleotide sequence ID" value="NC_007794.1"/>
</dbReference>
<evidence type="ECO:0000259" key="1">
    <source>
        <dbReference type="Pfam" id="PF06094"/>
    </source>
</evidence>
<keyword evidence="3" id="KW-1185">Reference proteome</keyword>
<feature type="domain" description="Gamma-glutamylcyclotransferase AIG2-like" evidence="1">
    <location>
        <begin position="6"/>
        <end position="133"/>
    </location>
</feature>
<dbReference type="STRING" id="279238.Saro_0976"/>
<dbReference type="AlphaFoldDB" id="Q2G9Q2"/>
<sequence>MRSRLFFFYGTLTQDHDTVMNRQILPFLQGGRPGFVRGRLLALRAPGGWYPLLEEGAGRVWGRLYRAGPGFSARHLRMLDSYEAYDPRRPSRSEYVRRRVRVTVRGEAAVLAEAYVHNRPAHCGLRVVPGGNFAGRAARLRLKVWGSEA</sequence>
<dbReference type="InterPro" id="IPR036568">
    <property type="entry name" value="GGCT-like_sf"/>
</dbReference>
<dbReference type="Gene3D" id="3.10.490.10">
    <property type="entry name" value="Gamma-glutamyl cyclotransferase-like"/>
    <property type="match status" value="1"/>
</dbReference>
<dbReference type="Proteomes" id="UP000009134">
    <property type="component" value="Chromosome"/>
</dbReference>
<protein>
    <recommendedName>
        <fullName evidence="1">Gamma-glutamylcyclotransferase AIG2-like domain-containing protein</fullName>
    </recommendedName>
</protein>
<dbReference type="EMBL" id="CP000248">
    <property type="protein sequence ID" value="ABD25421.1"/>
    <property type="molecule type" value="Genomic_DNA"/>
</dbReference>
<dbReference type="CDD" id="cd06661">
    <property type="entry name" value="GGCT_like"/>
    <property type="match status" value="1"/>
</dbReference>
<accession>Q2G9Q2</accession>
<dbReference type="eggNOG" id="COG2105">
    <property type="taxonomic scope" value="Bacteria"/>
</dbReference>
<gene>
    <name evidence="2" type="ordered locus">Saro_0976</name>
</gene>
<evidence type="ECO:0000313" key="2">
    <source>
        <dbReference type="EMBL" id="ABD25421.1"/>
    </source>
</evidence>
<dbReference type="InterPro" id="IPR013024">
    <property type="entry name" value="GGCT-like"/>
</dbReference>
<dbReference type="KEGG" id="nar:Saro_0976"/>
<dbReference type="HOGENOM" id="CLU_083466_4_0_5"/>
<evidence type="ECO:0000313" key="3">
    <source>
        <dbReference type="Proteomes" id="UP000009134"/>
    </source>
</evidence>
<organism evidence="2 3">
    <name type="scientific">Novosphingobium aromaticivorans (strain ATCC 700278 / DSM 12444 / CCUG 56034 / CIP 105152 / NBRC 16084 / F199)</name>
    <dbReference type="NCBI Taxonomy" id="279238"/>
    <lineage>
        <taxon>Bacteria</taxon>
        <taxon>Pseudomonadati</taxon>
        <taxon>Pseudomonadota</taxon>
        <taxon>Alphaproteobacteria</taxon>
        <taxon>Sphingomonadales</taxon>
        <taxon>Sphingomonadaceae</taxon>
        <taxon>Novosphingobium</taxon>
    </lineage>
</organism>
<reference evidence="3" key="1">
    <citation type="submission" date="2006-01" db="EMBL/GenBank/DDBJ databases">
        <title>Complete sequence of Novosphingobium aromaticivorans DSM 12444.</title>
        <authorList>
            <consortium name="US DOE Joint Genome Institute"/>
            <person name="Copeland A."/>
            <person name="Lucas S."/>
            <person name="Lapidus A."/>
            <person name="Barry K."/>
            <person name="Detter J.C."/>
            <person name="Glavina T."/>
            <person name="Hammon N."/>
            <person name="Israni S."/>
            <person name="Pitluck S."/>
            <person name="Chain P."/>
            <person name="Malfatti S."/>
            <person name="Shin M."/>
            <person name="Vergez L."/>
            <person name="Schmutz J."/>
            <person name="Larimer F."/>
            <person name="Land M."/>
            <person name="Kyrpides N."/>
            <person name="Ivanova N."/>
            <person name="Fredrickson J."/>
            <person name="Balkwill D."/>
            <person name="Romine M.F."/>
            <person name="Richardson P."/>
        </authorList>
    </citation>
    <scope>NUCLEOTIDE SEQUENCE [LARGE SCALE GENOMIC DNA]</scope>
    <source>
        <strain evidence="3">ATCC 700278 / DSM 12444 / CCUG 56034 / CIP 105152 / NBRC 16084 / F199</strain>
    </source>
</reference>